<evidence type="ECO:0000256" key="4">
    <source>
        <dbReference type="SAM" id="MobiDB-lite"/>
    </source>
</evidence>
<dbReference type="InterPro" id="IPR002563">
    <property type="entry name" value="Flavin_Rdtase-like_dom"/>
</dbReference>
<proteinExistence type="inferred from homology"/>
<gene>
    <name evidence="6" type="ORF">ATEG_00128</name>
</gene>
<organism evidence="6 7">
    <name type="scientific">Aspergillus terreus (strain NIH 2624 / FGSC A1156)</name>
    <dbReference type="NCBI Taxonomy" id="341663"/>
    <lineage>
        <taxon>Eukaryota</taxon>
        <taxon>Fungi</taxon>
        <taxon>Dikarya</taxon>
        <taxon>Ascomycota</taxon>
        <taxon>Pezizomycotina</taxon>
        <taxon>Eurotiomycetes</taxon>
        <taxon>Eurotiomycetidae</taxon>
        <taxon>Eurotiales</taxon>
        <taxon>Aspergillaceae</taxon>
        <taxon>Aspergillus</taxon>
        <taxon>Aspergillus subgen. Circumdati</taxon>
    </lineage>
</organism>
<dbReference type="OMA" id="KWKEFQD"/>
<evidence type="ECO:0000313" key="7">
    <source>
        <dbReference type="Proteomes" id="UP000007963"/>
    </source>
</evidence>
<sequence>MPRKRKASTPSPESELEGAATEEASTPNKAKPEDSASPDMKTNSFEPYPASKAYRLIEPGPVLLVSTGSLALSTHNIMTIGFHMMLQHDSPALIGACIGPWDTSFTALKQHGECVLAIPDVRIAETVVDIGNCSGDDVDKWTTFGLPAVPAEMVQAPLVGGPSIVANLECVVVDRKMVSKYNLWVLEVVRVWLNPALDDRARTFHHRGDGTFVVDGEVLDLRERMVKWKEFQD</sequence>
<dbReference type="AlphaFoldDB" id="Q0D1Q6"/>
<dbReference type="HOGENOM" id="CLU_059021_5_0_1"/>
<name>Q0D1Q6_ASPTN</name>
<dbReference type="EMBL" id="CH476594">
    <property type="protein sequence ID" value="EAU38774.1"/>
    <property type="molecule type" value="Genomic_DNA"/>
</dbReference>
<dbReference type="SMART" id="SM00903">
    <property type="entry name" value="Flavin_Reduct"/>
    <property type="match status" value="1"/>
</dbReference>
<dbReference type="InterPro" id="IPR012349">
    <property type="entry name" value="Split_barrel_FMN-bd"/>
</dbReference>
<evidence type="ECO:0000259" key="5">
    <source>
        <dbReference type="SMART" id="SM00903"/>
    </source>
</evidence>
<comment type="cofactor">
    <cofactor evidence="1">
        <name>FMN</name>
        <dbReference type="ChEBI" id="CHEBI:58210"/>
    </cofactor>
</comment>
<dbReference type="VEuPathDB" id="FungiDB:ATEG_00128"/>
<dbReference type="Gene3D" id="2.30.110.10">
    <property type="entry name" value="Electron Transport, Fmn-binding Protein, Chain A"/>
    <property type="match status" value="1"/>
</dbReference>
<protein>
    <recommendedName>
        <fullName evidence="5">Flavin reductase like domain-containing protein</fullName>
    </recommendedName>
</protein>
<dbReference type="OrthoDB" id="2145000at2759"/>
<accession>Q0D1Q6</accession>
<dbReference type="GeneID" id="4354885"/>
<dbReference type="InterPro" id="IPR052174">
    <property type="entry name" value="Flavoredoxin"/>
</dbReference>
<evidence type="ECO:0000256" key="3">
    <source>
        <dbReference type="ARBA" id="ARBA00038054"/>
    </source>
</evidence>
<comment type="similarity">
    <text evidence="3">Belongs to the flavoredoxin family.</text>
</comment>
<feature type="region of interest" description="Disordered" evidence="4">
    <location>
        <begin position="1"/>
        <end position="44"/>
    </location>
</feature>
<evidence type="ECO:0000256" key="2">
    <source>
        <dbReference type="ARBA" id="ARBA00022630"/>
    </source>
</evidence>
<keyword evidence="2" id="KW-0285">Flavoprotein</keyword>
<evidence type="ECO:0000313" key="6">
    <source>
        <dbReference type="EMBL" id="EAU38774.1"/>
    </source>
</evidence>
<feature type="domain" description="Flavin reductase like" evidence="5">
    <location>
        <begin position="55"/>
        <end position="211"/>
    </location>
</feature>
<dbReference type="SUPFAM" id="SSF50475">
    <property type="entry name" value="FMN-binding split barrel"/>
    <property type="match status" value="1"/>
</dbReference>
<evidence type="ECO:0000256" key="1">
    <source>
        <dbReference type="ARBA" id="ARBA00001917"/>
    </source>
</evidence>
<dbReference type="PANTHER" id="PTHR43567:SF1">
    <property type="entry name" value="FLAVOREDOXIN"/>
    <property type="match status" value="1"/>
</dbReference>
<dbReference type="eggNOG" id="ENOG502SPZ7">
    <property type="taxonomic scope" value="Eukaryota"/>
</dbReference>
<dbReference type="PANTHER" id="PTHR43567">
    <property type="entry name" value="FLAVOREDOXIN-RELATED-RELATED"/>
    <property type="match status" value="1"/>
</dbReference>
<dbReference type="Proteomes" id="UP000007963">
    <property type="component" value="Unassembled WGS sequence"/>
</dbReference>
<dbReference type="RefSeq" id="XP_001210214.1">
    <property type="nucleotide sequence ID" value="XM_001210214.1"/>
</dbReference>
<reference evidence="7" key="1">
    <citation type="submission" date="2005-09" db="EMBL/GenBank/DDBJ databases">
        <title>Annotation of the Aspergillus terreus NIH2624 genome.</title>
        <authorList>
            <person name="Birren B.W."/>
            <person name="Lander E.S."/>
            <person name="Galagan J.E."/>
            <person name="Nusbaum C."/>
            <person name="Devon K."/>
            <person name="Henn M."/>
            <person name="Ma L.-J."/>
            <person name="Jaffe D.B."/>
            <person name="Butler J."/>
            <person name="Alvarez P."/>
            <person name="Gnerre S."/>
            <person name="Grabherr M."/>
            <person name="Kleber M."/>
            <person name="Mauceli E.W."/>
            <person name="Brockman W."/>
            <person name="Rounsley S."/>
            <person name="Young S.K."/>
            <person name="LaButti K."/>
            <person name="Pushparaj V."/>
            <person name="DeCaprio D."/>
            <person name="Crawford M."/>
            <person name="Koehrsen M."/>
            <person name="Engels R."/>
            <person name="Montgomery P."/>
            <person name="Pearson M."/>
            <person name="Howarth C."/>
            <person name="Larson L."/>
            <person name="Luoma S."/>
            <person name="White J."/>
            <person name="Alvarado L."/>
            <person name="Kodira C.D."/>
            <person name="Zeng Q."/>
            <person name="Oleary S."/>
            <person name="Yandava C."/>
            <person name="Denning D.W."/>
            <person name="Nierman W.C."/>
            <person name="Milne T."/>
            <person name="Madden K."/>
        </authorList>
    </citation>
    <scope>NUCLEOTIDE SEQUENCE [LARGE SCALE GENOMIC DNA]</scope>
    <source>
        <strain evidence="7">NIH 2624 / FGSC A1156</strain>
    </source>
</reference>
<dbReference type="GO" id="GO:0010181">
    <property type="term" value="F:FMN binding"/>
    <property type="evidence" value="ECO:0007669"/>
    <property type="project" value="InterPro"/>
</dbReference>
<dbReference type="Pfam" id="PF01613">
    <property type="entry name" value="Flavin_Reduct"/>
    <property type="match status" value="1"/>
</dbReference>